<evidence type="ECO:0000313" key="6">
    <source>
        <dbReference type="Proteomes" id="UP000483142"/>
    </source>
</evidence>
<keyword evidence="1" id="KW-0413">Isomerase</keyword>
<name>A0A5P3ARY1_PHOVU</name>
<dbReference type="EMBL" id="CP043529">
    <property type="protein sequence ID" value="QEW36479.1"/>
    <property type="molecule type" value="Genomic_DNA"/>
</dbReference>
<dbReference type="InterPro" id="IPR025589">
    <property type="entry name" value="Toprim_C_rpt"/>
</dbReference>
<evidence type="ECO:0000313" key="1">
    <source>
        <dbReference type="EMBL" id="KAB6457360.1"/>
    </source>
</evidence>
<dbReference type="EMBL" id="WDBZ01000001">
    <property type="protein sequence ID" value="KAB6457360.1"/>
    <property type="molecule type" value="Genomic_DNA"/>
</dbReference>
<dbReference type="GO" id="GO:0016853">
    <property type="term" value="F:isomerase activity"/>
    <property type="evidence" value="ECO:0007669"/>
    <property type="project" value="UniProtKB-KW"/>
</dbReference>
<dbReference type="Pfam" id="PF13342">
    <property type="entry name" value="Toprim_Crpt"/>
    <property type="match status" value="1"/>
</dbReference>
<reference evidence="3 4" key="2">
    <citation type="submission" date="2019-09" db="EMBL/GenBank/DDBJ databases">
        <title>Commensal-derived Metabolites Govern Vibrio cholerae Pathogenesis in Host.</title>
        <authorList>
            <person name="Yoon S.S."/>
            <person name="Yoon M.Y."/>
        </authorList>
    </citation>
    <scope>NUCLEOTIDE SEQUENCE [LARGE SCALE GENOMIC DNA]</scope>
    <source>
        <strain evidence="3 4">VIC01</strain>
    </source>
</reference>
<protein>
    <submittedName>
        <fullName evidence="1">Type IA DNA topoisomerase</fullName>
    </submittedName>
</protein>
<dbReference type="Proteomes" id="UP000468344">
    <property type="component" value="Unassembled WGS sequence"/>
</dbReference>
<proteinExistence type="predicted"/>
<reference evidence="5 6" key="1">
    <citation type="journal article" date="2019" name="Nat. Med.">
        <title>A library of human gut bacterial isolates paired with longitudinal multiomics data enables mechanistic microbiome research.</title>
        <authorList>
            <person name="Poyet M."/>
            <person name="Groussin M."/>
            <person name="Gibbons S.M."/>
            <person name="Avila-Pacheco J."/>
            <person name="Jiang X."/>
            <person name="Kearney S.M."/>
            <person name="Perrotta A.R."/>
            <person name="Berdy B."/>
            <person name="Zhao S."/>
            <person name="Lieberman T.D."/>
            <person name="Swanson P.K."/>
            <person name="Smith M."/>
            <person name="Roesemann S."/>
            <person name="Alexander J.E."/>
            <person name="Rich S.A."/>
            <person name="Livny J."/>
            <person name="Vlamakis H."/>
            <person name="Clish C."/>
            <person name="Bullock K."/>
            <person name="Deik A."/>
            <person name="Scott J."/>
            <person name="Pierce K.A."/>
            <person name="Xavier R.J."/>
            <person name="Alm E.J."/>
        </authorList>
    </citation>
    <scope>NUCLEOTIDE SEQUENCE [LARGE SCALE GENOMIC DNA]</scope>
    <source>
        <strain evidence="2 5">BIOML-A140</strain>
        <strain evidence="1 6">BIOML-A141</strain>
    </source>
</reference>
<organism evidence="3 4">
    <name type="scientific">Phocaeicola vulgatus</name>
    <name type="common">Bacteroides vulgatus</name>
    <dbReference type="NCBI Taxonomy" id="821"/>
    <lineage>
        <taxon>Bacteria</taxon>
        <taxon>Pseudomonadati</taxon>
        <taxon>Bacteroidota</taxon>
        <taxon>Bacteroidia</taxon>
        <taxon>Bacteroidales</taxon>
        <taxon>Bacteroidaceae</taxon>
        <taxon>Phocaeicola</taxon>
    </lineage>
</organism>
<dbReference type="Proteomes" id="UP000326091">
    <property type="component" value="Chromosome"/>
</dbReference>
<evidence type="ECO:0000313" key="3">
    <source>
        <dbReference type="EMBL" id="QEW36479.1"/>
    </source>
</evidence>
<dbReference type="RefSeq" id="WP_004295666.1">
    <property type="nucleotide sequence ID" value="NZ_CAXTGH010000007.1"/>
</dbReference>
<evidence type="ECO:0000313" key="2">
    <source>
        <dbReference type="EMBL" id="KAB6481879.1"/>
    </source>
</evidence>
<evidence type="ECO:0000313" key="5">
    <source>
        <dbReference type="Proteomes" id="UP000468344"/>
    </source>
</evidence>
<dbReference type="GeneID" id="92988615"/>
<evidence type="ECO:0000313" key="4">
    <source>
        <dbReference type="Proteomes" id="UP000326091"/>
    </source>
</evidence>
<sequence>METEKKIIGRCPLCGGSVVKTCKGYRCEHNIGDNPSCVLNINGIIGNRKMGDGEVAELLEKRRILLDGFATKEGKTFPTVLELADDGAVNMRPVIGKCPHCGGDIRVGSRAFNCSNYGNQEKPCSFAIWRNIGGHQITLAEATDICEKGITASELEMYRDDGSIYRKRLGLAPDKLQIVKV</sequence>
<dbReference type="AlphaFoldDB" id="A0A5P3ARY1"/>
<gene>
    <name evidence="2" type="ORF">GAZ06_00530</name>
    <name evidence="1" type="ORF">GAZ09_00530</name>
    <name evidence="3" type="ORF">VIC01_02031</name>
</gene>
<dbReference type="Proteomes" id="UP000483142">
    <property type="component" value="Unassembled WGS sequence"/>
</dbReference>
<accession>A0A5P3ARY1</accession>
<dbReference type="EMBL" id="WDBY01000001">
    <property type="protein sequence ID" value="KAB6481879.1"/>
    <property type="molecule type" value="Genomic_DNA"/>
</dbReference>